<dbReference type="Gene3D" id="2.80.10.50">
    <property type="match status" value="2"/>
</dbReference>
<name>A0A7M2WV78_9BACT</name>
<dbReference type="KEGG" id="hbs:IPV69_24875"/>
<dbReference type="InterPro" id="IPR013431">
    <property type="entry name" value="Delta_60_rpt"/>
</dbReference>
<protein>
    <recommendedName>
        <fullName evidence="3">Delta-60 repeat domain-containing protein</fullName>
    </recommendedName>
</protein>
<dbReference type="Pfam" id="PF17164">
    <property type="entry name" value="DUF5122"/>
    <property type="match status" value="4"/>
</dbReference>
<dbReference type="AlphaFoldDB" id="A0A7M2WV78"/>
<dbReference type="NCBIfam" id="TIGR02608">
    <property type="entry name" value="delta_60_rpt"/>
    <property type="match status" value="5"/>
</dbReference>
<dbReference type="RefSeq" id="WP_206292433.1">
    <property type="nucleotide sequence ID" value="NZ_CP063458.1"/>
</dbReference>
<reference evidence="1 2" key="1">
    <citation type="submission" date="2020-10" db="EMBL/GenBank/DDBJ databases">
        <title>Wide distribution of Phycisphaera-like planctomycetes from WD2101 soil group in peatlands and genome analysis of the first cultivated representative.</title>
        <authorList>
            <person name="Dedysh S.N."/>
            <person name="Beletsky A.V."/>
            <person name="Ivanova A."/>
            <person name="Kulichevskaya I.S."/>
            <person name="Suzina N.E."/>
            <person name="Philippov D.A."/>
            <person name="Rakitin A.L."/>
            <person name="Mardanov A.V."/>
            <person name="Ravin N.V."/>
        </authorList>
    </citation>
    <scope>NUCLEOTIDE SEQUENCE [LARGE SCALE GENOMIC DNA]</scope>
    <source>
        <strain evidence="1 2">M1803</strain>
    </source>
</reference>
<dbReference type="Proteomes" id="UP000593765">
    <property type="component" value="Chromosome"/>
</dbReference>
<evidence type="ECO:0000313" key="1">
    <source>
        <dbReference type="EMBL" id="QOV89395.1"/>
    </source>
</evidence>
<evidence type="ECO:0000313" key="2">
    <source>
        <dbReference type="Proteomes" id="UP000593765"/>
    </source>
</evidence>
<proteinExistence type="predicted"/>
<organism evidence="1 2">
    <name type="scientific">Humisphaera borealis</name>
    <dbReference type="NCBI Taxonomy" id="2807512"/>
    <lineage>
        <taxon>Bacteria</taxon>
        <taxon>Pseudomonadati</taxon>
        <taxon>Planctomycetota</taxon>
        <taxon>Phycisphaerae</taxon>
        <taxon>Tepidisphaerales</taxon>
        <taxon>Tepidisphaeraceae</taxon>
        <taxon>Humisphaera</taxon>
    </lineage>
</organism>
<gene>
    <name evidence="1" type="ORF">IPV69_24875</name>
</gene>
<accession>A0A7M2WV78</accession>
<keyword evidence="2" id="KW-1185">Reference proteome</keyword>
<sequence length="441" mass="44885">MRRARTIGRTSVETLERRALFAATPGGGGGLDPSFGNGGQLVVNVATQSDAAIDQVALDDGSSLLLGQHFPSPQSSVFSTVSRVTSAGALDPAFGVGGVAELSQPGGMSMVVTPAGQIVVAGATLGAGTPSADGPEDLLLQRLNADGSVDTTFGTGGITTTDTAHRQDAAVKLLQQADGKLVVVGYEQKAFLSRVQQSPHIIVTRYDADGHLDGTFGTNGVVVTDLPRFDIERAASAALQADGKIVVVGTAAEREAGFNVEASPARILVLRYNANGTLDNTFSKDGVAVSRRRGAASDVRVEANRILVSASRTVAGGRVASVLAFKLNGAVSAGFGANGVATADYRKLLGTAARNDTADRLAIDSTGKIVLAGRAGTDAIGVARLTAKGRADPSFGTRGKSVTVFTAVNNVTMAVQIDDKILTASGGTDITIARLLAVAGD</sequence>
<evidence type="ECO:0008006" key="3">
    <source>
        <dbReference type="Google" id="ProtNLM"/>
    </source>
</evidence>
<dbReference type="EMBL" id="CP063458">
    <property type="protein sequence ID" value="QOV89395.1"/>
    <property type="molecule type" value="Genomic_DNA"/>
</dbReference>